<keyword evidence="2" id="KW-0143">Chaperone</keyword>
<dbReference type="Pfam" id="PF04055">
    <property type="entry name" value="Radical_SAM"/>
    <property type="match status" value="1"/>
</dbReference>
<dbReference type="AlphaFoldDB" id="A0A9X1JZ65"/>
<proteinExistence type="inferred from homology"/>
<dbReference type="SFLD" id="SFLDS00029">
    <property type="entry name" value="Radical_SAM"/>
    <property type="match status" value="1"/>
</dbReference>
<dbReference type="InterPro" id="IPR006638">
    <property type="entry name" value="Elp3/MiaA/NifB-like_rSAM"/>
</dbReference>
<reference evidence="4" key="1">
    <citation type="submission" date="2021-07" db="EMBL/GenBank/DDBJ databases">
        <title>Aureisphaera sp. CAU 1614 isolated from sea sediment.</title>
        <authorList>
            <person name="Kim W."/>
        </authorList>
    </citation>
    <scope>NUCLEOTIDE SEQUENCE</scope>
    <source>
        <strain evidence="4">CAU 1614</strain>
    </source>
</reference>
<keyword evidence="2" id="KW-0004">4Fe-4S</keyword>
<dbReference type="NCBIfam" id="TIGR00539">
    <property type="entry name" value="hemN_rel"/>
    <property type="match status" value="1"/>
</dbReference>
<evidence type="ECO:0000259" key="3">
    <source>
        <dbReference type="PROSITE" id="PS51918"/>
    </source>
</evidence>
<dbReference type="GO" id="GO:0051539">
    <property type="term" value="F:4 iron, 4 sulfur cluster binding"/>
    <property type="evidence" value="ECO:0007669"/>
    <property type="project" value="UniProtKB-UniRule"/>
</dbReference>
<evidence type="ECO:0000256" key="1">
    <source>
        <dbReference type="ARBA" id="ARBA00006100"/>
    </source>
</evidence>
<dbReference type="SFLD" id="SFLDF00562">
    <property type="entry name" value="HemN-like__clustered_with_heat"/>
    <property type="match status" value="1"/>
</dbReference>
<sequence>MSGIYIHIPFCKQACHYCDFHFSTSLKNKQRVVDAICKELVLRKSELKGKIKTIYFGGGTPSLLSEEELSKIFKTIAENFIVSKEAEITLEANPDDLSEEKLLQLSKSTINRLSIGVQSFFEEDLKLMNRAHNAGEAWESIQLSKQYFSNISIDLIYGIPKMTNQRWLQNLEKAFELNVPHLSCYALTVEPKTALKAFIEKGIVPPVEDGVAQDHHHLLVSETEKRGFVNYEFSNFGKPSFESQNNLAYWQGKPYLGVGPSAHSYDGKNRSWNVANNSKYIKAIEAETLPLERETLTKNDRYNEYVMTRLRTMWGIQLEEVEKLFGKKYLEYLLMQTQLHIKNDFLIRENDRLMVTKKGKFLSDGIASDLFLLNLD</sequence>
<dbReference type="SFLD" id="SFLDG01082">
    <property type="entry name" value="B12-binding_domain_containing"/>
    <property type="match status" value="1"/>
</dbReference>
<comment type="similarity">
    <text evidence="1">Belongs to the anaerobic coproporphyrinogen-III oxidase family. HemW subfamily.</text>
</comment>
<keyword evidence="2" id="KW-0963">Cytoplasm</keyword>
<dbReference type="PANTHER" id="PTHR13932">
    <property type="entry name" value="COPROPORPHYRINIGEN III OXIDASE"/>
    <property type="match status" value="1"/>
</dbReference>
<dbReference type="GO" id="GO:0005737">
    <property type="term" value="C:cytoplasm"/>
    <property type="evidence" value="ECO:0007669"/>
    <property type="project" value="UniProtKB-SubCell"/>
</dbReference>
<dbReference type="GO" id="GO:0006779">
    <property type="term" value="P:porphyrin-containing compound biosynthetic process"/>
    <property type="evidence" value="ECO:0007669"/>
    <property type="project" value="InterPro"/>
</dbReference>
<dbReference type="GO" id="GO:0004109">
    <property type="term" value="F:coproporphyrinogen oxidase activity"/>
    <property type="evidence" value="ECO:0007669"/>
    <property type="project" value="InterPro"/>
</dbReference>
<dbReference type="PANTHER" id="PTHR13932:SF5">
    <property type="entry name" value="RADICAL S-ADENOSYL METHIONINE DOMAIN-CONTAINING PROTEIN 1, MITOCHONDRIAL"/>
    <property type="match status" value="1"/>
</dbReference>
<dbReference type="EMBL" id="JAHWDP010000001">
    <property type="protein sequence ID" value="MBW2936946.1"/>
    <property type="molecule type" value="Genomic_DNA"/>
</dbReference>
<dbReference type="SMART" id="SM00729">
    <property type="entry name" value="Elp3"/>
    <property type="match status" value="1"/>
</dbReference>
<name>A0A9X1JZ65_9FLAO</name>
<dbReference type="InterPro" id="IPR034505">
    <property type="entry name" value="Coproporphyrinogen-III_oxidase"/>
</dbReference>
<dbReference type="PROSITE" id="PS51918">
    <property type="entry name" value="RADICAL_SAM"/>
    <property type="match status" value="1"/>
</dbReference>
<comment type="function">
    <text evidence="2">Probably acts as a heme chaperone, transferring heme to an unknown acceptor. Binds one molecule of heme per monomer, possibly covalently. Binds 1 [4Fe-4S] cluster. The cluster is coordinated with 3 cysteines and an exchangeable S-adenosyl-L-methionine.</text>
</comment>
<protein>
    <recommendedName>
        <fullName evidence="2">Heme chaperone HemW</fullName>
    </recommendedName>
</protein>
<dbReference type="CDD" id="cd01335">
    <property type="entry name" value="Radical_SAM"/>
    <property type="match status" value="1"/>
</dbReference>
<keyword evidence="5" id="KW-1185">Reference proteome</keyword>
<comment type="caution">
    <text evidence="4">The sequence shown here is derived from an EMBL/GenBank/DDBJ whole genome shotgun (WGS) entry which is preliminary data.</text>
</comment>
<comment type="subcellular location">
    <subcellularLocation>
        <location evidence="2">Cytoplasm</location>
    </subcellularLocation>
</comment>
<dbReference type="GO" id="GO:0046872">
    <property type="term" value="F:metal ion binding"/>
    <property type="evidence" value="ECO:0007669"/>
    <property type="project" value="UniProtKB-UniRule"/>
</dbReference>
<keyword evidence="2" id="KW-0408">Iron</keyword>
<evidence type="ECO:0000313" key="4">
    <source>
        <dbReference type="EMBL" id="MBW2936946.1"/>
    </source>
</evidence>
<dbReference type="SFLD" id="SFLDG01065">
    <property type="entry name" value="anaerobic_coproporphyrinogen-I"/>
    <property type="match status" value="1"/>
</dbReference>
<dbReference type="Pfam" id="PF06969">
    <property type="entry name" value="HemN_C"/>
    <property type="match status" value="1"/>
</dbReference>
<dbReference type="SFLD" id="SFLDF00288">
    <property type="entry name" value="HemN-like__clustered_with_nucl"/>
    <property type="match status" value="1"/>
</dbReference>
<gene>
    <name evidence="4" type="primary">hemW</name>
    <name evidence="4" type="ORF">KXJ69_02445</name>
</gene>
<feature type="domain" description="Radical SAM core" evidence="3">
    <location>
        <begin position="1"/>
        <end position="229"/>
    </location>
</feature>
<dbReference type="Proteomes" id="UP001138686">
    <property type="component" value="Unassembled WGS sequence"/>
</dbReference>
<evidence type="ECO:0000313" key="5">
    <source>
        <dbReference type="Proteomes" id="UP001138686"/>
    </source>
</evidence>
<dbReference type="InterPro" id="IPR007197">
    <property type="entry name" value="rSAM"/>
</dbReference>
<dbReference type="RefSeq" id="WP_219050916.1">
    <property type="nucleotide sequence ID" value="NZ_JAHWDP010000001.1"/>
</dbReference>
<keyword evidence="2" id="KW-0949">S-adenosyl-L-methionine</keyword>
<dbReference type="InterPro" id="IPR010723">
    <property type="entry name" value="HemN_C"/>
</dbReference>
<organism evidence="4 5">
    <name type="scientific">Halomarinibacterium sedimenti</name>
    <dbReference type="NCBI Taxonomy" id="2857106"/>
    <lineage>
        <taxon>Bacteria</taxon>
        <taxon>Pseudomonadati</taxon>
        <taxon>Bacteroidota</taxon>
        <taxon>Flavobacteriia</taxon>
        <taxon>Flavobacteriales</taxon>
        <taxon>Flavobacteriaceae</taxon>
        <taxon>Halomarinibacterium</taxon>
    </lineage>
</organism>
<keyword evidence="2" id="KW-0411">Iron-sulfur</keyword>
<dbReference type="InterPro" id="IPR004559">
    <property type="entry name" value="HemW-like"/>
</dbReference>
<evidence type="ECO:0000256" key="2">
    <source>
        <dbReference type="RuleBase" id="RU364116"/>
    </source>
</evidence>
<keyword evidence="2" id="KW-0349">Heme</keyword>
<accession>A0A9X1JZ65</accession>
<keyword evidence="2" id="KW-0479">Metal-binding</keyword>